<dbReference type="PANTHER" id="PTHR46211">
    <property type="entry name" value="GLYCEROPHOSPHORYL DIESTER PHOSPHODIESTERASE"/>
    <property type="match status" value="1"/>
</dbReference>
<gene>
    <name evidence="2" type="ORF">I9W95_10365</name>
</gene>
<evidence type="ECO:0000259" key="1">
    <source>
        <dbReference type="PROSITE" id="PS51704"/>
    </source>
</evidence>
<organism evidence="2 3">
    <name type="scientific">Thalassolituus marinus</name>
    <dbReference type="NCBI Taxonomy" id="671053"/>
    <lineage>
        <taxon>Bacteria</taxon>
        <taxon>Pseudomonadati</taxon>
        <taxon>Pseudomonadota</taxon>
        <taxon>Gammaproteobacteria</taxon>
        <taxon>Oceanospirillales</taxon>
        <taxon>Oceanospirillaceae</taxon>
        <taxon>Thalassolituus</taxon>
    </lineage>
</organism>
<sequence>MPSRLPPPVFSAYDYITPVIGHRGACGEAPENTQASIELAAHQGAQWVEVDVTISADGIAVIHHDHDLDRCTSGSGILNLHRLSELKKLDAGSWFSEAFSQQRILTLTELFTLANQLDLNLNLEVKPVIGRESETVWAISRALQEVPYEHPLLLSSFSLHALRACASHLPHITRAINVEAIPRNWSERIEEAGCQGLHFQAEFANESVIREIKAAGYHLLSYTVNNPDTAEALLSYGVDGIFTDYPARMVRALSRWTRDGRHH</sequence>
<reference evidence="2 3" key="1">
    <citation type="submission" date="2020-12" db="EMBL/GenBank/DDBJ databases">
        <title>Novel Thalassolituus-related marine hydrocarbonoclastic bacteria mediated algae-derived hydrocarbons mineralization in twilight zone of the northern South China Sea.</title>
        <authorList>
            <person name="Dong C."/>
        </authorList>
    </citation>
    <scope>NUCLEOTIDE SEQUENCE [LARGE SCALE GENOMIC DNA]</scope>
    <source>
        <strain evidence="2 3">IMCC1826</strain>
    </source>
</reference>
<dbReference type="EMBL" id="JAEDAH010000051">
    <property type="protein sequence ID" value="MCA6064013.1"/>
    <property type="molecule type" value="Genomic_DNA"/>
</dbReference>
<dbReference type="PANTHER" id="PTHR46211:SF1">
    <property type="entry name" value="GLYCEROPHOSPHODIESTER PHOSPHODIESTERASE, CYTOPLASMIC"/>
    <property type="match status" value="1"/>
</dbReference>
<dbReference type="RefSeq" id="WP_225674571.1">
    <property type="nucleotide sequence ID" value="NZ_JAEDAH010000051.1"/>
</dbReference>
<dbReference type="InterPro" id="IPR017946">
    <property type="entry name" value="PLC-like_Pdiesterase_TIM-brl"/>
</dbReference>
<protein>
    <submittedName>
        <fullName evidence="2">Glycerophosphoryl diester phosphodiesterase</fullName>
    </submittedName>
</protein>
<evidence type="ECO:0000313" key="2">
    <source>
        <dbReference type="EMBL" id="MCA6064013.1"/>
    </source>
</evidence>
<keyword evidence="3" id="KW-1185">Reference proteome</keyword>
<feature type="domain" description="GP-PDE" evidence="1">
    <location>
        <begin position="17"/>
        <end position="253"/>
    </location>
</feature>
<comment type="caution">
    <text evidence="2">The sequence shown here is derived from an EMBL/GenBank/DDBJ whole genome shotgun (WGS) entry which is preliminary data.</text>
</comment>
<evidence type="ECO:0000313" key="3">
    <source>
        <dbReference type="Proteomes" id="UP000714380"/>
    </source>
</evidence>
<dbReference type="InterPro" id="IPR030395">
    <property type="entry name" value="GP_PDE_dom"/>
</dbReference>
<dbReference type="Proteomes" id="UP000714380">
    <property type="component" value="Unassembled WGS sequence"/>
</dbReference>
<dbReference type="PROSITE" id="PS51704">
    <property type="entry name" value="GP_PDE"/>
    <property type="match status" value="1"/>
</dbReference>
<proteinExistence type="predicted"/>
<dbReference type="Gene3D" id="3.20.20.190">
    <property type="entry name" value="Phosphatidylinositol (PI) phosphodiesterase"/>
    <property type="match status" value="1"/>
</dbReference>
<dbReference type="SUPFAM" id="SSF51695">
    <property type="entry name" value="PLC-like phosphodiesterases"/>
    <property type="match status" value="1"/>
</dbReference>
<name>A0ABS7ZSC6_9GAMM</name>
<dbReference type="Pfam" id="PF03009">
    <property type="entry name" value="GDPD"/>
    <property type="match status" value="1"/>
</dbReference>
<accession>A0ABS7ZSC6</accession>